<dbReference type="GO" id="GO:0005634">
    <property type="term" value="C:nucleus"/>
    <property type="evidence" value="ECO:0007669"/>
    <property type="project" value="UniProtKB-SubCell"/>
</dbReference>
<evidence type="ECO:0000256" key="3">
    <source>
        <dbReference type="ARBA" id="ARBA00022771"/>
    </source>
</evidence>
<evidence type="ECO:0000259" key="7">
    <source>
        <dbReference type="Pfam" id="PF05699"/>
    </source>
</evidence>
<comment type="subcellular location">
    <subcellularLocation>
        <location evidence="1">Nucleus</location>
    </subcellularLocation>
</comment>
<sequence length="677" mass="76276">MSVFGGRPHHNIWSLGFRRIPDEKIGNKFNALCLICQKVLKNTSAERLKSHRNMCLYCDGSNKTKSSSLTSSESSITHLKADRNERKKIKGNSFDSQEFEDDPDNCLEPNINTSNRTFGLAVEPSKNLEHDPSQKYDSTISICSSDDFSILPSELNLNTPQSYVLVENDEIQSSQSTDLGFEKSSSSSSNKICNITKTKNTGLGPLKQFCDQITPAQIDICNIMLAKLFFGCNIPFSVVDSMHFKNFCKALRPSYKPPSRKVLSGRLLNDVHSKLCENKKFRLSSALLIDGWKNENANTKNVACMLHAATGETLFLESFDFTGISETGTELAKIVEVCVTLAKEKYNTEIYAVITDNAANMMKMGRLASIWHLTCNSHTGNLLAKDLVASRISSQVKQVLKEFHGPDLEKELVKNGGFRIQLPCDTRWCSYRDSFVNLQKNLPAMKKILVDGDYKIDNSIKQLLIDEIFIKNVSDSVILFDPICQLINKCQSSTTNIADAAELWLTLTLPDDFKNNKTFSNSLNKRKDNALSEFSLTANFLHPIYQGLKFSQDSNNKSHVDIVEHFLLSTLSDEGLNSLHEYKLKSGIFGILFEKQQLTPGAFWSLAKNKHQDLSNMAEKLLNLPASTAQLERIFSNWSYVHNPLRNRLEGERSKKLLGVYYALKIEEKHINSTKDY</sequence>
<organism evidence="8 9">
    <name type="scientific">Acyrthosiphon pisum</name>
    <name type="common">Pea aphid</name>
    <dbReference type="NCBI Taxonomy" id="7029"/>
    <lineage>
        <taxon>Eukaryota</taxon>
        <taxon>Metazoa</taxon>
        <taxon>Ecdysozoa</taxon>
        <taxon>Arthropoda</taxon>
        <taxon>Hexapoda</taxon>
        <taxon>Insecta</taxon>
        <taxon>Pterygota</taxon>
        <taxon>Neoptera</taxon>
        <taxon>Paraneoptera</taxon>
        <taxon>Hemiptera</taxon>
        <taxon>Sternorrhyncha</taxon>
        <taxon>Aphidomorpha</taxon>
        <taxon>Aphidoidea</taxon>
        <taxon>Aphididae</taxon>
        <taxon>Macrosiphini</taxon>
        <taxon>Acyrthosiphon</taxon>
    </lineage>
</organism>
<keyword evidence="4" id="KW-0862">Zinc</keyword>
<keyword evidence="2" id="KW-0479">Metal-binding</keyword>
<dbReference type="Pfam" id="PF04937">
    <property type="entry name" value="DUF659"/>
    <property type="match status" value="1"/>
</dbReference>
<dbReference type="RefSeq" id="XP_016659501.1">
    <property type="nucleotide sequence ID" value="XM_016804012.2"/>
</dbReference>
<feature type="domain" description="HAT C-terminal dimerisation" evidence="7">
    <location>
        <begin position="596"/>
        <end position="660"/>
    </location>
</feature>
<dbReference type="InterPro" id="IPR007021">
    <property type="entry name" value="DUF659"/>
</dbReference>
<evidence type="ECO:0000313" key="8">
    <source>
        <dbReference type="EnsemblMetazoa" id="XP_016659501.1"/>
    </source>
</evidence>
<dbReference type="InterPro" id="IPR012337">
    <property type="entry name" value="RNaseH-like_sf"/>
</dbReference>
<dbReference type="InterPro" id="IPR052035">
    <property type="entry name" value="ZnF_BED_domain_contain"/>
</dbReference>
<evidence type="ECO:0000313" key="9">
    <source>
        <dbReference type="Proteomes" id="UP000007819"/>
    </source>
</evidence>
<dbReference type="GeneID" id="100570070"/>
<dbReference type="PANTHER" id="PTHR46481:SF10">
    <property type="entry name" value="ZINC FINGER BED DOMAIN-CONTAINING PROTEIN 39"/>
    <property type="match status" value="1"/>
</dbReference>
<dbReference type="KEGG" id="api:100570070"/>
<evidence type="ECO:0000256" key="4">
    <source>
        <dbReference type="ARBA" id="ARBA00022833"/>
    </source>
</evidence>
<evidence type="ECO:0000256" key="1">
    <source>
        <dbReference type="ARBA" id="ARBA00004123"/>
    </source>
</evidence>
<feature type="domain" description="DUF659" evidence="6">
    <location>
        <begin position="284"/>
        <end position="396"/>
    </location>
</feature>
<dbReference type="GO" id="GO:0008270">
    <property type="term" value="F:zinc ion binding"/>
    <property type="evidence" value="ECO:0007669"/>
    <property type="project" value="UniProtKB-KW"/>
</dbReference>
<protein>
    <submittedName>
        <fullName evidence="8">Uncharacterized protein</fullName>
    </submittedName>
</protein>
<dbReference type="Proteomes" id="UP000007819">
    <property type="component" value="Chromosome A1"/>
</dbReference>
<dbReference type="OrthoDB" id="6630707at2759"/>
<evidence type="ECO:0000256" key="5">
    <source>
        <dbReference type="ARBA" id="ARBA00023242"/>
    </source>
</evidence>
<keyword evidence="3" id="KW-0863">Zinc-finger</keyword>
<dbReference type="EnsemblMetazoa" id="XM_016804012.2">
    <property type="protein sequence ID" value="XP_016659501.1"/>
    <property type="gene ID" value="LOC100570070"/>
</dbReference>
<name>A0A8R2H4P5_ACYPI</name>
<dbReference type="InterPro" id="IPR008906">
    <property type="entry name" value="HATC_C_dom"/>
</dbReference>
<proteinExistence type="predicted"/>
<accession>A0A8R2H4P5</accession>
<dbReference type="AlphaFoldDB" id="A0A8R2H4P5"/>
<reference evidence="9" key="1">
    <citation type="submission" date="2010-06" db="EMBL/GenBank/DDBJ databases">
        <authorList>
            <person name="Jiang H."/>
            <person name="Abraham K."/>
            <person name="Ali S."/>
            <person name="Alsbrooks S.L."/>
            <person name="Anim B.N."/>
            <person name="Anosike U.S."/>
            <person name="Attaway T."/>
            <person name="Bandaranaike D.P."/>
            <person name="Battles P.K."/>
            <person name="Bell S.N."/>
            <person name="Bell A.V."/>
            <person name="Beltran B."/>
            <person name="Bickham C."/>
            <person name="Bustamante Y."/>
            <person name="Caleb T."/>
            <person name="Canada A."/>
            <person name="Cardenas V."/>
            <person name="Carter K."/>
            <person name="Chacko J."/>
            <person name="Chandrabose M.N."/>
            <person name="Chavez D."/>
            <person name="Chavez A."/>
            <person name="Chen L."/>
            <person name="Chu H.-S."/>
            <person name="Claassen K.J."/>
            <person name="Cockrell R."/>
            <person name="Collins M."/>
            <person name="Cooper J.A."/>
            <person name="Cree A."/>
            <person name="Curry S.M."/>
            <person name="Da Y."/>
            <person name="Dao M.D."/>
            <person name="Das B."/>
            <person name="Davila M.-L."/>
            <person name="Davy-Carroll L."/>
            <person name="Denson S."/>
            <person name="Dinh H."/>
            <person name="Ebong V.E."/>
            <person name="Edwards J.R."/>
            <person name="Egan A."/>
            <person name="El-Daye J."/>
            <person name="Escobedo L."/>
            <person name="Fernandez S."/>
            <person name="Fernando P.R."/>
            <person name="Flagg N."/>
            <person name="Forbes L.D."/>
            <person name="Fowler R.G."/>
            <person name="Fu Q."/>
            <person name="Gabisi R.A."/>
            <person name="Ganer J."/>
            <person name="Garbino Pronczuk A."/>
            <person name="Garcia R.M."/>
            <person name="Garner T."/>
            <person name="Garrett T.E."/>
            <person name="Gonzalez D.A."/>
            <person name="Hamid H."/>
            <person name="Hawkins E.S."/>
            <person name="Hirani K."/>
            <person name="Hogues M.E."/>
            <person name="Hollins B."/>
            <person name="Hsiao C.-H."/>
            <person name="Jabil R."/>
            <person name="James M.L."/>
            <person name="Jhangiani S.N."/>
            <person name="Johnson B."/>
            <person name="Johnson Q."/>
            <person name="Joshi V."/>
            <person name="Kalu J.B."/>
            <person name="Kam C."/>
            <person name="Kashfia A."/>
            <person name="Keebler J."/>
            <person name="Kisamo H."/>
            <person name="Kovar C.L."/>
            <person name="Lago L.A."/>
            <person name="Lai C.-Y."/>
            <person name="Laidlaw J."/>
            <person name="Lara F."/>
            <person name="Le T.-K."/>
            <person name="Lee S.L."/>
            <person name="Legall F.H."/>
            <person name="Lemon S.J."/>
            <person name="Lewis L.R."/>
            <person name="Li B."/>
            <person name="Liu Y."/>
            <person name="Liu Y.-S."/>
            <person name="Lopez J."/>
            <person name="Lozado R.J."/>
            <person name="Lu J."/>
            <person name="Madu R.C."/>
            <person name="Maheshwari M."/>
            <person name="Maheshwari R."/>
            <person name="Malloy K."/>
            <person name="Martinez E."/>
            <person name="Mathew T."/>
            <person name="Mercado I.C."/>
            <person name="Mercado C."/>
            <person name="Meyer B."/>
            <person name="Montgomery K."/>
            <person name="Morgan M.B."/>
            <person name="Munidasa M."/>
            <person name="Nazareth L.V."/>
            <person name="Nelson J."/>
            <person name="Ng B.M."/>
            <person name="Nguyen N.B."/>
            <person name="Nguyen P.Q."/>
            <person name="Nguyen T."/>
            <person name="Obregon M."/>
            <person name="Okwuonu G.O."/>
            <person name="Onwere C.G."/>
            <person name="Orozco G."/>
            <person name="Parra A."/>
            <person name="Patel S."/>
            <person name="Patil S."/>
            <person name="Perez A."/>
            <person name="Perez Y."/>
            <person name="Pham C."/>
            <person name="Primus E.L."/>
            <person name="Pu L.-L."/>
            <person name="Puazo M."/>
            <person name="Qin X."/>
            <person name="Quiroz J.B."/>
            <person name="Reese J."/>
            <person name="Richards S."/>
            <person name="Rives C.M."/>
            <person name="Robberts R."/>
            <person name="Ruiz S.J."/>
            <person name="Ruiz M.J."/>
            <person name="Santibanez J."/>
            <person name="Schneider B.W."/>
            <person name="Sisson I."/>
            <person name="Smith M."/>
            <person name="Sodergren E."/>
            <person name="Song X.-Z."/>
            <person name="Song B.B."/>
            <person name="Summersgill H."/>
            <person name="Thelus R."/>
            <person name="Thornton R.D."/>
            <person name="Trejos Z.Y."/>
            <person name="Usmani K."/>
            <person name="Vattathil S."/>
            <person name="Villasana D."/>
            <person name="Walker D.L."/>
            <person name="Wang S."/>
            <person name="Wang K."/>
            <person name="White C.S."/>
            <person name="Williams A.C."/>
            <person name="Williamson J."/>
            <person name="Wilson K."/>
            <person name="Woghiren I.O."/>
            <person name="Woodworth J.R."/>
            <person name="Worley K.C."/>
            <person name="Wright R.A."/>
            <person name="Wu W."/>
            <person name="Young L."/>
            <person name="Zhang L."/>
            <person name="Zhang J."/>
            <person name="Zhu Y."/>
            <person name="Muzny D.M."/>
            <person name="Weinstock G."/>
            <person name="Gibbs R.A."/>
        </authorList>
    </citation>
    <scope>NUCLEOTIDE SEQUENCE [LARGE SCALE GENOMIC DNA]</scope>
    <source>
        <strain evidence="9">LSR1</strain>
    </source>
</reference>
<keyword evidence="5" id="KW-0539">Nucleus</keyword>
<reference evidence="8" key="2">
    <citation type="submission" date="2022-06" db="UniProtKB">
        <authorList>
            <consortium name="EnsemblMetazoa"/>
        </authorList>
    </citation>
    <scope>IDENTIFICATION</scope>
</reference>
<evidence type="ECO:0000259" key="6">
    <source>
        <dbReference type="Pfam" id="PF04937"/>
    </source>
</evidence>
<dbReference type="PANTHER" id="PTHR46481">
    <property type="entry name" value="ZINC FINGER BED DOMAIN-CONTAINING PROTEIN 4"/>
    <property type="match status" value="1"/>
</dbReference>
<evidence type="ECO:0000256" key="2">
    <source>
        <dbReference type="ARBA" id="ARBA00022723"/>
    </source>
</evidence>
<dbReference type="Pfam" id="PF05699">
    <property type="entry name" value="Dimer_Tnp_hAT"/>
    <property type="match status" value="1"/>
</dbReference>
<dbReference type="GO" id="GO:0046983">
    <property type="term" value="F:protein dimerization activity"/>
    <property type="evidence" value="ECO:0007669"/>
    <property type="project" value="InterPro"/>
</dbReference>
<keyword evidence="9" id="KW-1185">Reference proteome</keyword>
<dbReference type="SUPFAM" id="SSF53098">
    <property type="entry name" value="Ribonuclease H-like"/>
    <property type="match status" value="1"/>
</dbReference>